<evidence type="ECO:0000256" key="3">
    <source>
        <dbReference type="ARBA" id="ARBA00023237"/>
    </source>
</evidence>
<feature type="chain" id="PRO_5037783257" evidence="5">
    <location>
        <begin position="24"/>
        <end position="290"/>
    </location>
</feature>
<dbReference type="Pfam" id="PF18393">
    <property type="entry name" value="MotY_N"/>
    <property type="match status" value="1"/>
</dbReference>
<evidence type="ECO:0000256" key="1">
    <source>
        <dbReference type="ARBA" id="ARBA00004442"/>
    </source>
</evidence>
<keyword evidence="7" id="KW-0969">Cilium</keyword>
<keyword evidence="5" id="KW-0732">Signal</keyword>
<dbReference type="RefSeq" id="WP_188694295.1">
    <property type="nucleotide sequence ID" value="NZ_BMLS01000003.1"/>
</dbReference>
<dbReference type="Gene3D" id="3.30.1330.60">
    <property type="entry name" value="OmpA-like domain"/>
    <property type="match status" value="1"/>
</dbReference>
<dbReference type="PANTHER" id="PTHR30329:SF21">
    <property type="entry name" value="LIPOPROTEIN YIAD-RELATED"/>
    <property type="match status" value="1"/>
</dbReference>
<organism evidence="7 8">
    <name type="scientific">Bowmanella pacifica</name>
    <dbReference type="NCBI Taxonomy" id="502051"/>
    <lineage>
        <taxon>Bacteria</taxon>
        <taxon>Pseudomonadati</taxon>
        <taxon>Pseudomonadota</taxon>
        <taxon>Gammaproteobacteria</taxon>
        <taxon>Alteromonadales</taxon>
        <taxon>Alteromonadaceae</taxon>
        <taxon>Bowmanella</taxon>
    </lineage>
</organism>
<dbReference type="EMBL" id="BMLS01000003">
    <property type="protein sequence ID" value="GGO69388.1"/>
    <property type="molecule type" value="Genomic_DNA"/>
</dbReference>
<comment type="caution">
    <text evidence="7">The sequence shown here is derived from an EMBL/GenBank/DDBJ whole genome shotgun (WGS) entry which is preliminary data.</text>
</comment>
<dbReference type="PRINTS" id="PR01021">
    <property type="entry name" value="OMPADOMAIN"/>
</dbReference>
<keyword evidence="2 4" id="KW-0472">Membrane</keyword>
<dbReference type="InterPro" id="IPR050330">
    <property type="entry name" value="Bact_OuterMem_StrucFunc"/>
</dbReference>
<keyword evidence="7" id="KW-0282">Flagellum</keyword>
<evidence type="ECO:0000313" key="8">
    <source>
        <dbReference type="Proteomes" id="UP000606935"/>
    </source>
</evidence>
<evidence type="ECO:0000256" key="5">
    <source>
        <dbReference type="SAM" id="SignalP"/>
    </source>
</evidence>
<dbReference type="GO" id="GO:0009279">
    <property type="term" value="C:cell outer membrane"/>
    <property type="evidence" value="ECO:0007669"/>
    <property type="project" value="UniProtKB-SubCell"/>
</dbReference>
<keyword evidence="3" id="KW-0998">Cell outer membrane</keyword>
<sequence>MQFLLKKGWYLLISSAFVLPAMAQEPQQYRQEYDAGHWLTQGDAFECRLSQTLSGVAQGSFVKTPGQPLSLRLQLLSPHNEFNSAHVQIRRADWHEDSMSGGLDVREQGVVEGDLAHFNALPTRLLSQIPKGFWLDFIVEVDQQPLQLTFTSIDSAQALLSYQECLRKMAPLSWEEARNYDVTFETGQRWIRSQQVLNHLKNLVRYIELDGKVSRVLIDGHTDSVGSAASNRALSQDRADEVASRLAEFGLQSEVMEVRAHGSRYPIASNKSDKQGANRRVQIRLVRDNG</sequence>
<evidence type="ECO:0000256" key="2">
    <source>
        <dbReference type="ARBA" id="ARBA00023136"/>
    </source>
</evidence>
<dbReference type="Proteomes" id="UP000606935">
    <property type="component" value="Unassembled WGS sequence"/>
</dbReference>
<evidence type="ECO:0000313" key="7">
    <source>
        <dbReference type="EMBL" id="GGO69388.1"/>
    </source>
</evidence>
<protein>
    <submittedName>
        <fullName evidence="7">Sodium-type flagellar protein MotY</fullName>
    </submittedName>
</protein>
<dbReference type="InterPro" id="IPR006665">
    <property type="entry name" value="OmpA-like"/>
</dbReference>
<name>A0A917YXY2_9ALTE</name>
<feature type="signal peptide" evidence="5">
    <location>
        <begin position="1"/>
        <end position="23"/>
    </location>
</feature>
<dbReference type="PROSITE" id="PS51123">
    <property type="entry name" value="OMPA_2"/>
    <property type="match status" value="1"/>
</dbReference>
<dbReference type="InterPro" id="IPR006664">
    <property type="entry name" value="OMP_bac"/>
</dbReference>
<feature type="domain" description="OmpA-like" evidence="6">
    <location>
        <begin position="172"/>
        <end position="289"/>
    </location>
</feature>
<evidence type="ECO:0000259" key="6">
    <source>
        <dbReference type="PROSITE" id="PS51123"/>
    </source>
</evidence>
<dbReference type="InterPro" id="IPR036737">
    <property type="entry name" value="OmpA-like_sf"/>
</dbReference>
<proteinExistence type="predicted"/>
<dbReference type="AlphaFoldDB" id="A0A917YXY2"/>
<dbReference type="PANTHER" id="PTHR30329">
    <property type="entry name" value="STATOR ELEMENT OF FLAGELLAR MOTOR COMPLEX"/>
    <property type="match status" value="1"/>
</dbReference>
<evidence type="ECO:0000256" key="4">
    <source>
        <dbReference type="PROSITE-ProRule" id="PRU00473"/>
    </source>
</evidence>
<keyword evidence="7" id="KW-0966">Cell projection</keyword>
<reference evidence="7" key="2">
    <citation type="submission" date="2020-09" db="EMBL/GenBank/DDBJ databases">
        <authorList>
            <person name="Sun Q."/>
            <person name="Zhou Y."/>
        </authorList>
    </citation>
    <scope>NUCLEOTIDE SEQUENCE</scope>
    <source>
        <strain evidence="7">CGMCC 1.7086</strain>
    </source>
</reference>
<gene>
    <name evidence="7" type="ORF">GCM10010982_20430</name>
</gene>
<keyword evidence="8" id="KW-1185">Reference proteome</keyword>
<dbReference type="Pfam" id="PF00691">
    <property type="entry name" value="OmpA"/>
    <property type="match status" value="1"/>
</dbReference>
<dbReference type="InterPro" id="IPR041544">
    <property type="entry name" value="MotY_N"/>
</dbReference>
<reference evidence="7" key="1">
    <citation type="journal article" date="2014" name="Int. J. Syst. Evol. Microbiol.">
        <title>Complete genome sequence of Corynebacterium casei LMG S-19264T (=DSM 44701T), isolated from a smear-ripened cheese.</title>
        <authorList>
            <consortium name="US DOE Joint Genome Institute (JGI-PGF)"/>
            <person name="Walter F."/>
            <person name="Albersmeier A."/>
            <person name="Kalinowski J."/>
            <person name="Ruckert C."/>
        </authorList>
    </citation>
    <scope>NUCLEOTIDE SEQUENCE</scope>
    <source>
        <strain evidence="7">CGMCC 1.7086</strain>
    </source>
</reference>
<comment type="subcellular location">
    <subcellularLocation>
        <location evidence="1">Cell outer membrane</location>
    </subcellularLocation>
</comment>
<dbReference type="CDD" id="cd07185">
    <property type="entry name" value="OmpA_C-like"/>
    <property type="match status" value="1"/>
</dbReference>
<dbReference type="SUPFAM" id="SSF103088">
    <property type="entry name" value="OmpA-like"/>
    <property type="match status" value="1"/>
</dbReference>
<accession>A0A917YXY2</accession>
<dbReference type="Gene3D" id="2.60.40.2540">
    <property type="match status" value="1"/>
</dbReference>